<evidence type="ECO:0000256" key="13">
    <source>
        <dbReference type="SAM" id="MobiDB-lite"/>
    </source>
</evidence>
<dbReference type="Pfam" id="PF01130">
    <property type="entry name" value="CD36"/>
    <property type="match status" value="1"/>
</dbReference>
<comment type="caution">
    <text evidence="15">The sequence shown here is derived from an EMBL/GenBank/DDBJ whole genome shotgun (WGS) entry which is preliminary data.</text>
</comment>
<evidence type="ECO:0000256" key="1">
    <source>
        <dbReference type="ARBA" id="ARBA00004189"/>
    </source>
</evidence>
<evidence type="ECO:0000256" key="9">
    <source>
        <dbReference type="ARBA" id="ARBA00023170"/>
    </source>
</evidence>
<keyword evidence="17" id="KW-1185">Reference proteome</keyword>
<feature type="non-terminal residue" evidence="15">
    <location>
        <position position="1"/>
    </location>
</feature>
<evidence type="ECO:0000256" key="14">
    <source>
        <dbReference type="SAM" id="Phobius"/>
    </source>
</evidence>
<evidence type="ECO:0000256" key="4">
    <source>
        <dbReference type="ARBA" id="ARBA00022475"/>
    </source>
</evidence>
<dbReference type="Proteomes" id="UP000499080">
    <property type="component" value="Unassembled WGS sequence"/>
</dbReference>
<feature type="transmembrane region" description="Helical" evidence="14">
    <location>
        <begin position="243"/>
        <end position="265"/>
    </location>
</feature>
<keyword evidence="5 14" id="KW-0812">Transmembrane</keyword>
<sequence length="373" mass="42679">KDGHFAWFYHKNATDDGLFTVYTGEGNHTDVNIIRSWNGQSELNFWANNSPCNKINGTNAELGPPLLDNQKTYSFFQSLACRSLTFDYTGEHVHKGINSRRFQNTYKIFATPKVNPDNYCFVKDKRQWSGVLDLSSCQYDAPVYLSFPHFYLADPYYFLAVDGLNPHEDVHKSYIDVEPMTGVSVSLAIRVQVNVKLDRNKHLHRFENITSGLYPVFWTEINAEIDEELSKTFNDQLHKPKSVAYSVLGTLSLCSGALLLLGLVLMRKYRNRMWQEIQPLVDNRNITYDTNRDRVEPLGRSPKSQHRNEPKTVTVTRSNIQANPRETCHDESCSQSTRTKATETYSRRTSESVYEGTLKAGIASRKPDSPGRK</sequence>
<name>A0A4Y2A9X3_ARAVE</name>
<evidence type="ECO:0000313" key="16">
    <source>
        <dbReference type="EMBL" id="GBL76736.1"/>
    </source>
</evidence>
<dbReference type="EMBL" id="BGPR01155802">
    <property type="protein sequence ID" value="GBL76633.1"/>
    <property type="molecule type" value="Genomic_DNA"/>
</dbReference>
<dbReference type="GO" id="GO:0005901">
    <property type="term" value="C:caveola"/>
    <property type="evidence" value="ECO:0007669"/>
    <property type="project" value="UniProtKB-SubCell"/>
</dbReference>
<gene>
    <name evidence="15" type="primary">CD36_2</name>
    <name evidence="16" type="synonym">CD36_0</name>
    <name evidence="16" type="ORF">AVEN_188061_1</name>
    <name evidence="15" type="ORF">AVEN_75915_1</name>
</gene>
<feature type="region of interest" description="Disordered" evidence="13">
    <location>
        <begin position="291"/>
        <end position="373"/>
    </location>
</feature>
<dbReference type="PANTHER" id="PTHR11923:SF110">
    <property type="entry name" value="SCAVENGER RECEPTOR CLASS B MEMBER 1"/>
    <property type="match status" value="1"/>
</dbReference>
<evidence type="ECO:0000256" key="3">
    <source>
        <dbReference type="ARBA" id="ARBA00010532"/>
    </source>
</evidence>
<feature type="compositionally biased region" description="Polar residues" evidence="13">
    <location>
        <begin position="333"/>
        <end position="344"/>
    </location>
</feature>
<organism evidence="15 17">
    <name type="scientific">Araneus ventricosus</name>
    <name type="common">Orbweaver spider</name>
    <name type="synonym">Epeira ventricosa</name>
    <dbReference type="NCBI Taxonomy" id="182803"/>
    <lineage>
        <taxon>Eukaryota</taxon>
        <taxon>Metazoa</taxon>
        <taxon>Ecdysozoa</taxon>
        <taxon>Arthropoda</taxon>
        <taxon>Chelicerata</taxon>
        <taxon>Arachnida</taxon>
        <taxon>Araneae</taxon>
        <taxon>Araneomorphae</taxon>
        <taxon>Entelegynae</taxon>
        <taxon>Araneoidea</taxon>
        <taxon>Araneidae</taxon>
        <taxon>Araneus</taxon>
    </lineage>
</organism>
<comment type="subcellular location">
    <subcellularLocation>
        <location evidence="2">Cell membrane</location>
        <topology evidence="2">Multi-pass membrane protein</topology>
    </subcellularLocation>
    <subcellularLocation>
        <location evidence="1">Membrane</location>
        <location evidence="1">Caveola</location>
        <topology evidence="1">Multi-pass membrane protein</topology>
    </subcellularLocation>
</comment>
<keyword evidence="7 14" id="KW-0472">Membrane</keyword>
<feature type="compositionally biased region" description="Polar residues" evidence="13">
    <location>
        <begin position="311"/>
        <end position="324"/>
    </location>
</feature>
<keyword evidence="9" id="KW-0675">Receptor</keyword>
<evidence type="ECO:0000256" key="12">
    <source>
        <dbReference type="ARBA" id="ARBA00042244"/>
    </source>
</evidence>
<dbReference type="EMBL" id="BGPR01155823">
    <property type="protein sequence ID" value="GBL76736.1"/>
    <property type="molecule type" value="Genomic_DNA"/>
</dbReference>
<keyword evidence="6 14" id="KW-1133">Transmembrane helix</keyword>
<proteinExistence type="inferred from homology"/>
<dbReference type="InterPro" id="IPR002159">
    <property type="entry name" value="CD36_fam"/>
</dbReference>
<evidence type="ECO:0000256" key="8">
    <source>
        <dbReference type="ARBA" id="ARBA00023157"/>
    </source>
</evidence>
<accession>A0A4Y2A9X3</accession>
<dbReference type="PRINTS" id="PR01609">
    <property type="entry name" value="CD36FAMILY"/>
</dbReference>
<evidence type="ECO:0000313" key="15">
    <source>
        <dbReference type="EMBL" id="GBL76633.1"/>
    </source>
</evidence>
<dbReference type="OrthoDB" id="6422726at2759"/>
<evidence type="ECO:0000313" key="17">
    <source>
        <dbReference type="Proteomes" id="UP000499080"/>
    </source>
</evidence>
<evidence type="ECO:0000256" key="11">
    <source>
        <dbReference type="ARBA" id="ARBA00040821"/>
    </source>
</evidence>
<evidence type="ECO:0000256" key="10">
    <source>
        <dbReference type="ARBA" id="ARBA00023180"/>
    </source>
</evidence>
<dbReference type="PANTHER" id="PTHR11923">
    <property type="entry name" value="SCAVENGER RECEPTOR CLASS B TYPE-1 SR-B1"/>
    <property type="match status" value="1"/>
</dbReference>
<evidence type="ECO:0000256" key="7">
    <source>
        <dbReference type="ARBA" id="ARBA00023136"/>
    </source>
</evidence>
<dbReference type="GO" id="GO:0005737">
    <property type="term" value="C:cytoplasm"/>
    <property type="evidence" value="ECO:0007669"/>
    <property type="project" value="TreeGrafter"/>
</dbReference>
<dbReference type="GO" id="GO:0005044">
    <property type="term" value="F:scavenger receptor activity"/>
    <property type="evidence" value="ECO:0007669"/>
    <property type="project" value="TreeGrafter"/>
</dbReference>
<keyword evidence="10" id="KW-0325">Glycoprotein</keyword>
<reference evidence="15 17" key="1">
    <citation type="journal article" date="2019" name="Sci. Rep.">
        <title>Orb-weaving spider Araneus ventricosus genome elucidates the spidroin gene catalogue.</title>
        <authorList>
            <person name="Kono N."/>
            <person name="Nakamura H."/>
            <person name="Ohtoshi R."/>
            <person name="Moran D.A.P."/>
            <person name="Shinohara A."/>
            <person name="Yoshida Y."/>
            <person name="Fujiwara M."/>
            <person name="Mori M."/>
            <person name="Tomita M."/>
            <person name="Arakawa K."/>
        </authorList>
    </citation>
    <scope>NUCLEOTIDE SEQUENCE [LARGE SCALE GENOMIC DNA]</scope>
</reference>
<comment type="similarity">
    <text evidence="3">Belongs to the CD36 family.</text>
</comment>
<keyword evidence="4" id="KW-1003">Cell membrane</keyword>
<dbReference type="AlphaFoldDB" id="A0A4Y2A9X3"/>
<evidence type="ECO:0000256" key="6">
    <source>
        <dbReference type="ARBA" id="ARBA00022989"/>
    </source>
</evidence>
<protein>
    <recommendedName>
        <fullName evidence="11">Scavenger receptor class B member 1</fullName>
    </recommendedName>
    <alternativeName>
        <fullName evidence="12">SR-BI</fullName>
    </alternativeName>
</protein>
<keyword evidence="8" id="KW-1015">Disulfide bond</keyword>
<evidence type="ECO:0000256" key="5">
    <source>
        <dbReference type="ARBA" id="ARBA00022692"/>
    </source>
</evidence>
<evidence type="ECO:0000256" key="2">
    <source>
        <dbReference type="ARBA" id="ARBA00004651"/>
    </source>
</evidence>